<name>A0A8T9T3I9_9BACT</name>
<feature type="chain" id="PRO_5035887603" description="Gluconolaconase" evidence="1">
    <location>
        <begin position="30"/>
        <end position="334"/>
    </location>
</feature>
<feature type="signal peptide" evidence="1">
    <location>
        <begin position="1"/>
        <end position="29"/>
    </location>
</feature>
<dbReference type="Gene3D" id="2.120.10.30">
    <property type="entry name" value="TolB, C-terminal domain"/>
    <property type="match status" value="1"/>
</dbReference>
<dbReference type="AlphaFoldDB" id="A0A8T9T3I9"/>
<organism evidence="2 3">
    <name type="scientific">Hymenobacter aerilatus</name>
    <dbReference type="NCBI Taxonomy" id="2932251"/>
    <lineage>
        <taxon>Bacteria</taxon>
        <taxon>Pseudomonadati</taxon>
        <taxon>Bacteroidota</taxon>
        <taxon>Cytophagia</taxon>
        <taxon>Cytophagales</taxon>
        <taxon>Hymenobacteraceae</taxon>
        <taxon>Hymenobacter</taxon>
    </lineage>
</organism>
<proteinExistence type="predicted"/>
<dbReference type="RefSeq" id="WP_245097364.1">
    <property type="nucleotide sequence ID" value="NZ_CP095053.1"/>
</dbReference>
<dbReference type="PANTHER" id="PTHR31460:SF3">
    <property type="entry name" value="MESOCENTIN"/>
    <property type="match status" value="1"/>
</dbReference>
<accession>A0A8T9T3I9</accession>
<dbReference type="SUPFAM" id="SSF63829">
    <property type="entry name" value="Calcium-dependent phosphotriesterase"/>
    <property type="match status" value="1"/>
</dbReference>
<sequence length="334" mass="35785">MSALTTFRRPTLPLFSLALLGLLATSCKEDSNVTPDAPDTITFTQSALYPEGVQYDATNNRFLVSSQTRGTVGQVKDDGTYSAFAEDAQLVSTIGMHVDDARNRVLVAVSDPGYNTARTTEATRRKLAAVAIFNRDTGQRIAYVNLGALRPNAAGHFANDIAVDGQGNAYVTDSFAPIIYKIDAQGTPTVFLENAQLGAPAGSFGLNGIVYHPDGYLLVAKSDEGALFKVPLNNPASFAKVTTSVNLRGADGLLLYNNTTLQAVANNQSTVYRLTSSDNWTSTTSTGTFTTPAVYPTTLARRGSDTYVLYSHLNALQANQQPPVSDFTIQEVDF</sequence>
<dbReference type="Proteomes" id="UP000829925">
    <property type="component" value="Chromosome"/>
</dbReference>
<protein>
    <recommendedName>
        <fullName evidence="4">Gluconolaconase</fullName>
    </recommendedName>
</protein>
<dbReference type="KEGG" id="haei:MUN82_10645"/>
<reference evidence="2 3" key="1">
    <citation type="submission" date="2022-04" db="EMBL/GenBank/DDBJ databases">
        <title>Hymenobacter sp. isolated from the air.</title>
        <authorList>
            <person name="Won M."/>
            <person name="Lee C.-M."/>
            <person name="Woen H.-Y."/>
            <person name="Kwon S.-W."/>
        </authorList>
    </citation>
    <scope>NUCLEOTIDE SEQUENCE [LARGE SCALE GENOMIC DNA]</scope>
    <source>
        <strain evidence="3">5413 J-13</strain>
    </source>
</reference>
<evidence type="ECO:0000313" key="3">
    <source>
        <dbReference type="Proteomes" id="UP000829925"/>
    </source>
</evidence>
<gene>
    <name evidence="2" type="ORF">MUN82_10645</name>
</gene>
<dbReference type="InterPro" id="IPR053224">
    <property type="entry name" value="Sensory_adhesion_molecule"/>
</dbReference>
<dbReference type="PANTHER" id="PTHR31460">
    <property type="match status" value="1"/>
</dbReference>
<dbReference type="EMBL" id="CP095053">
    <property type="protein sequence ID" value="UOR07533.1"/>
    <property type="molecule type" value="Genomic_DNA"/>
</dbReference>
<dbReference type="InterPro" id="IPR011042">
    <property type="entry name" value="6-blade_b-propeller_TolB-like"/>
</dbReference>
<evidence type="ECO:0008006" key="4">
    <source>
        <dbReference type="Google" id="ProtNLM"/>
    </source>
</evidence>
<keyword evidence="3" id="KW-1185">Reference proteome</keyword>
<evidence type="ECO:0000256" key="1">
    <source>
        <dbReference type="SAM" id="SignalP"/>
    </source>
</evidence>
<keyword evidence="1" id="KW-0732">Signal</keyword>
<evidence type="ECO:0000313" key="2">
    <source>
        <dbReference type="EMBL" id="UOR07533.1"/>
    </source>
</evidence>